<dbReference type="InterPro" id="IPR001128">
    <property type="entry name" value="Cyt_P450"/>
</dbReference>
<dbReference type="PRINTS" id="PR00463">
    <property type="entry name" value="EP450I"/>
</dbReference>
<dbReference type="Gene3D" id="1.10.630.10">
    <property type="entry name" value="Cytochrome P450"/>
    <property type="match status" value="3"/>
</dbReference>
<evidence type="ECO:0000256" key="6">
    <source>
        <dbReference type="ARBA" id="ARBA00022723"/>
    </source>
</evidence>
<name>U4UUY7_DENPD</name>
<dbReference type="PANTHER" id="PTHR24292:SF54">
    <property type="entry name" value="CYP9F3-RELATED"/>
    <property type="match status" value="1"/>
</dbReference>
<dbReference type="GO" id="GO:0005506">
    <property type="term" value="F:iron ion binding"/>
    <property type="evidence" value="ECO:0007669"/>
    <property type="project" value="InterPro"/>
</dbReference>
<dbReference type="PRINTS" id="PR00385">
    <property type="entry name" value="P450"/>
</dbReference>
<keyword evidence="9" id="KW-0560">Oxidoreductase</keyword>
<evidence type="ECO:0000256" key="13">
    <source>
        <dbReference type="PIRSR" id="PIRSR602401-1"/>
    </source>
</evidence>
<dbReference type="Pfam" id="PF00067">
    <property type="entry name" value="p450"/>
    <property type="match status" value="3"/>
</dbReference>
<comment type="subcellular location">
    <subcellularLocation>
        <location evidence="3">Endoplasmic reticulum membrane</location>
        <topology evidence="3">Peripheral membrane protein</topology>
    </subcellularLocation>
    <subcellularLocation>
        <location evidence="2">Microsome membrane</location>
        <topology evidence="2">Peripheral membrane protein</topology>
    </subcellularLocation>
</comment>
<dbReference type="GO" id="GO:0020037">
    <property type="term" value="F:heme binding"/>
    <property type="evidence" value="ECO:0007669"/>
    <property type="project" value="InterPro"/>
</dbReference>
<organism evidence="15 16">
    <name type="scientific">Dendroctonus ponderosae</name>
    <name type="common">Mountain pine beetle</name>
    <dbReference type="NCBI Taxonomy" id="77166"/>
    <lineage>
        <taxon>Eukaryota</taxon>
        <taxon>Metazoa</taxon>
        <taxon>Ecdysozoa</taxon>
        <taxon>Arthropoda</taxon>
        <taxon>Hexapoda</taxon>
        <taxon>Insecta</taxon>
        <taxon>Pterygota</taxon>
        <taxon>Neoptera</taxon>
        <taxon>Endopterygota</taxon>
        <taxon>Coleoptera</taxon>
        <taxon>Polyphaga</taxon>
        <taxon>Cucujiformia</taxon>
        <taxon>Curculionidae</taxon>
        <taxon>Scolytinae</taxon>
        <taxon>Dendroctonus</taxon>
    </lineage>
</organism>
<evidence type="ECO:0000313" key="16">
    <source>
        <dbReference type="Proteomes" id="UP000030742"/>
    </source>
</evidence>
<dbReference type="GO" id="GO:0005789">
    <property type="term" value="C:endoplasmic reticulum membrane"/>
    <property type="evidence" value="ECO:0007669"/>
    <property type="project" value="UniProtKB-SubCell"/>
</dbReference>
<accession>U4UUY7</accession>
<evidence type="ECO:0000313" key="15">
    <source>
        <dbReference type="EMBL" id="ERL94000.1"/>
    </source>
</evidence>
<evidence type="ECO:0000256" key="12">
    <source>
        <dbReference type="ARBA" id="ARBA00023136"/>
    </source>
</evidence>
<dbReference type="GO" id="GO:0016705">
    <property type="term" value="F:oxidoreductase activity, acting on paired donors, with incorporation or reduction of molecular oxygen"/>
    <property type="evidence" value="ECO:0007669"/>
    <property type="project" value="InterPro"/>
</dbReference>
<keyword evidence="10 13" id="KW-0408">Iron</keyword>
<evidence type="ECO:0000256" key="7">
    <source>
        <dbReference type="ARBA" id="ARBA00022824"/>
    </source>
</evidence>
<dbReference type="SUPFAM" id="SSF48264">
    <property type="entry name" value="Cytochrome P450"/>
    <property type="match status" value="3"/>
</dbReference>
<dbReference type="InterPro" id="IPR017972">
    <property type="entry name" value="Cyt_P450_CS"/>
</dbReference>
<keyword evidence="14" id="KW-1133">Transmembrane helix</keyword>
<dbReference type="InterPro" id="IPR002401">
    <property type="entry name" value="Cyt_P450_E_grp-I"/>
</dbReference>
<evidence type="ECO:0000256" key="2">
    <source>
        <dbReference type="ARBA" id="ARBA00004174"/>
    </source>
</evidence>
<evidence type="ECO:0000256" key="5">
    <source>
        <dbReference type="ARBA" id="ARBA00022617"/>
    </source>
</evidence>
<evidence type="ECO:0000256" key="8">
    <source>
        <dbReference type="ARBA" id="ARBA00022848"/>
    </source>
</evidence>
<evidence type="ECO:0000256" key="1">
    <source>
        <dbReference type="ARBA" id="ARBA00001971"/>
    </source>
</evidence>
<keyword evidence="6 13" id="KW-0479">Metal-binding</keyword>
<feature type="transmembrane region" description="Helical" evidence="14">
    <location>
        <begin position="6"/>
        <end position="31"/>
    </location>
</feature>
<protein>
    <recommendedName>
        <fullName evidence="17">Cytochrome P450</fullName>
    </recommendedName>
</protein>
<evidence type="ECO:0000256" key="9">
    <source>
        <dbReference type="ARBA" id="ARBA00023002"/>
    </source>
</evidence>
<dbReference type="InterPro" id="IPR050476">
    <property type="entry name" value="Insect_CytP450_Detox"/>
</dbReference>
<gene>
    <name evidence="15" type="ORF">D910_11285</name>
</gene>
<evidence type="ECO:0000256" key="3">
    <source>
        <dbReference type="ARBA" id="ARBA00004406"/>
    </source>
</evidence>
<feature type="binding site" description="axial binding residue" evidence="13">
    <location>
        <position position="458"/>
    </location>
    <ligand>
        <name>heme</name>
        <dbReference type="ChEBI" id="CHEBI:30413"/>
    </ligand>
    <ligandPart>
        <name>Fe</name>
        <dbReference type="ChEBI" id="CHEBI:18248"/>
    </ligandPart>
</feature>
<keyword evidence="5 13" id="KW-0349">Heme</keyword>
<proteinExistence type="inferred from homology"/>
<dbReference type="Proteomes" id="UP000030742">
    <property type="component" value="Unassembled WGS sequence"/>
</dbReference>
<evidence type="ECO:0000256" key="4">
    <source>
        <dbReference type="ARBA" id="ARBA00010617"/>
    </source>
</evidence>
<evidence type="ECO:0000256" key="14">
    <source>
        <dbReference type="SAM" id="Phobius"/>
    </source>
</evidence>
<evidence type="ECO:0000256" key="10">
    <source>
        <dbReference type="ARBA" id="ARBA00023004"/>
    </source>
</evidence>
<comment type="similarity">
    <text evidence="4">Belongs to the cytochrome P450 family.</text>
</comment>
<dbReference type="OrthoDB" id="2789670at2759"/>
<keyword evidence="11" id="KW-0503">Monooxygenase</keyword>
<dbReference type="STRING" id="77166.U4UUY7"/>
<keyword evidence="12 14" id="KW-0472">Membrane</keyword>
<reference evidence="15 16" key="1">
    <citation type="journal article" date="2013" name="Genome Biol.">
        <title>Draft genome of the mountain pine beetle, Dendroctonus ponderosae Hopkins, a major forest pest.</title>
        <authorList>
            <person name="Keeling C.I."/>
            <person name="Yuen M.M."/>
            <person name="Liao N.Y."/>
            <person name="Docking T.R."/>
            <person name="Chan S.K."/>
            <person name="Taylor G.A."/>
            <person name="Palmquist D.L."/>
            <person name="Jackman S.D."/>
            <person name="Nguyen A."/>
            <person name="Li M."/>
            <person name="Henderson H."/>
            <person name="Janes J.K."/>
            <person name="Zhao Y."/>
            <person name="Pandoh P."/>
            <person name="Moore R."/>
            <person name="Sperling F.A."/>
            <person name="Huber D.P."/>
            <person name="Birol I."/>
            <person name="Jones S.J."/>
            <person name="Bohlmann J."/>
        </authorList>
    </citation>
    <scope>NUCLEOTIDE SEQUENCE</scope>
</reference>
<dbReference type="CDD" id="cd11056">
    <property type="entry name" value="CYP6-like"/>
    <property type="match status" value="3"/>
</dbReference>
<dbReference type="PROSITE" id="PS00086">
    <property type="entry name" value="CYTOCHROME_P450"/>
    <property type="match status" value="3"/>
</dbReference>
<dbReference type="PANTHER" id="PTHR24292">
    <property type="entry name" value="CYTOCHROME P450"/>
    <property type="match status" value="1"/>
</dbReference>
<sequence length="1542" mass="177001">MSLVPAALVIIIIILLLIIFSTAITFSTYTFSYWKKRKFNFLEPTIPFGNAQSFFLGKRGLGELFGDWYLEMKAKGWDMGGAYFGSKPVFIPIDNKLIKKILVTDFSNFRNHGFYINEKIDPLSGHLFNLESIKWKHVRSKIPAAFSSSKLRNHMDVMDSITKLLVNRLKNMAESQLPIDIKSVLGRFTVDVTSASLFGIETECLKNKNAELMKQARAFFDIQLCRLFNTLVLLIPRNILIFFNFRVFPTHVTNYFINFFANIKTQRAVEKIRRNDLTDILIDLCDKTKIVSDNSGNSLPEPLTIKEFAAQMHLFFEAGYETSAGTQTFALYELAAYSDIQNRLRNEINTVLSRFNGVLDYDAITEMNYLDQVVKETLRKYPVLPILPRVCESDYPIPDSKLTIEKGTLIMATNMGIHYDPEYYPDPMRFDPERFTSENMAKRPFCSFVPFGEGPRSCVGKRLGILQVKVGLISILRNFKITLNEKTKMPFSFEKSGLILNTRGKVWVPKTSETKKMLPVPAALMIIIIILLLIIFSIVITFSTYTFSYWKKRKFNFLEPTIPFGNAQSFFLGKKGLGELYSDWYLEMKAKGWDMGGAYFGSKPVFIPIDNKLIKTILVKDFSNFQNHGFYINEKIDPLSGHIYNLESSKWKNLRSKILPAFSSSKLRNHIVVMDSLTKVLVNRLRNMAQSQLPIDIKSSLDRFTLDVTSASLLGIETECLKDKNAELMKQTRAFFDIQLCRLFNTLVLLIPRNILIFFNFKVYPTQVTNYFINFFGNLKAQRSVEKIRRNDLTDILIDLCDKTKIVSGDSGNGLTEPLTIKEFAAQMHLFLDTYETSSATETFALCELAAYPDMQTRLRNEINTVLSRFNGVVEYDAITEMNYLDQVVNETLRKYPVLPVLPRVCESDYPIPDSKLTIEKGTLVMVTNMGIHYDPEYYPDPMRFDPERFTSENIAKRPFSSFVPFGEGPRSCVGKRLGMLQAKVGLIAILRNFKITLSEKTKMPIQFEKSGLFLNPEGKIWINLETIEKHVTGSVTTFHHYDILLILSAAIGFWKFTFTYWKKRKCNFLEPTIPFGNAQNFFLGKRGFGELFGDWYLEMKAKGWDMGGAYFTRRPVFIPINNQLIKRILVTDFAYFQNHGLYINEKTDPLSGHLFNLENRKWKNLRSKMPAAFSSSKLKNYTVIMANFTEVLVNRLRNMSQSKLPIEIKEVLSKFNVDAISACLFGIDTKSLDNENVELMKHGRAFFDIQFCRVVNTLVLLIPRPILTFFKFRVFPTHVTKYFMNFFSDIKAQRAGENIKRNDLTDILINLCDKTKSVSDIGGDGVMEPLTSTEFVAQMHLFFEAGFETTGSTQTFALYELATNPDIQNRLRVEINTVLNKFNGIVGYDAITEMKYLDQVINETLRKYPVFPILPRLCENNYRIPNSNVTIEKGTLVMVTNLGIHYDPEYYPDPMRFDPERFTSENKAKRPFCSFMPFGEGQRSCVGKLLGILQSKVGLISILRNFKVTLSEKTKMPFSFDKSGVILNTNGKLWISLETIE</sequence>
<dbReference type="GO" id="GO:0004497">
    <property type="term" value="F:monooxygenase activity"/>
    <property type="evidence" value="ECO:0007669"/>
    <property type="project" value="UniProtKB-KW"/>
</dbReference>
<dbReference type="EMBL" id="KB632375">
    <property type="protein sequence ID" value="ERL94000.1"/>
    <property type="molecule type" value="Genomic_DNA"/>
</dbReference>
<keyword evidence="14" id="KW-0812">Transmembrane</keyword>
<dbReference type="FunFam" id="1.10.630.10:FF:000042">
    <property type="entry name" value="Cytochrome P450"/>
    <property type="match status" value="3"/>
</dbReference>
<evidence type="ECO:0000256" key="11">
    <source>
        <dbReference type="ARBA" id="ARBA00023033"/>
    </source>
</evidence>
<keyword evidence="8" id="KW-0492">Microsome</keyword>
<evidence type="ECO:0008006" key="17">
    <source>
        <dbReference type="Google" id="ProtNLM"/>
    </source>
</evidence>
<dbReference type="InterPro" id="IPR036396">
    <property type="entry name" value="Cyt_P450_sf"/>
</dbReference>
<comment type="cofactor">
    <cofactor evidence="1 13">
        <name>heme</name>
        <dbReference type="ChEBI" id="CHEBI:30413"/>
    </cofactor>
</comment>
<keyword evidence="7" id="KW-0256">Endoplasmic reticulum</keyword>
<feature type="transmembrane region" description="Helical" evidence="14">
    <location>
        <begin position="522"/>
        <end position="547"/>
    </location>
</feature>